<dbReference type="AlphaFoldDB" id="A0A1F4ZUX1"/>
<accession>A0A1F4ZUX1</accession>
<dbReference type="STRING" id="1797263.A2397_06205"/>
<name>A0A1F4ZUX1_9BACT</name>
<feature type="transmembrane region" description="Helical" evidence="1">
    <location>
        <begin position="188"/>
        <end position="208"/>
    </location>
</feature>
<reference evidence="3 4" key="1">
    <citation type="journal article" date="2016" name="Nat. Commun.">
        <title>Thousands of microbial genomes shed light on interconnected biogeochemical processes in an aquifer system.</title>
        <authorList>
            <person name="Anantharaman K."/>
            <person name="Brown C.T."/>
            <person name="Hug L.A."/>
            <person name="Sharon I."/>
            <person name="Castelle C.J."/>
            <person name="Probst A.J."/>
            <person name="Thomas B.C."/>
            <person name="Singh A."/>
            <person name="Wilkins M.J."/>
            <person name="Karaoz U."/>
            <person name="Brodie E.L."/>
            <person name="Williams K.H."/>
            <person name="Hubbard S.S."/>
            <person name="Banfield J.F."/>
        </authorList>
    </citation>
    <scope>NUCLEOTIDE SEQUENCE [LARGE SCALE GENOMIC DNA]</scope>
</reference>
<dbReference type="InterPro" id="IPR027381">
    <property type="entry name" value="LytR/CpsA/Psr_C"/>
</dbReference>
<evidence type="ECO:0000256" key="1">
    <source>
        <dbReference type="SAM" id="Phobius"/>
    </source>
</evidence>
<protein>
    <recommendedName>
        <fullName evidence="2">LytR/CpsA/Psr regulator C-terminal domain-containing protein</fullName>
    </recommendedName>
</protein>
<sequence length="340" mass="38266">MLIFDLDLTKLRIFDTRNKKLWNVVLPKGLIEHVEVADPAKYGQWWAEILKQIPTREKEAILLFNEGLCFDKEIDNPKVADDFWPEVPLGEREMSTKVIRLPGKLVAIAIDKRIYEVATEVFNKNRFKVWATAAGFALAVTKPEGGWGWKELKTIESLTRLKLVNNWMEKKTEIKKERPVQTSNKKHISWLVISELLIIPVLILWLGVAMKGNAKKKTPTVTPTPAVSSVQPTLVPTPTIEPVTEVDVATIKVLVLNASGKTGEAARMKDYLTKKGYQNIDTGNAAETELEGLTIRTGAKQTHLGKRVKDDLKEGYSLVDIQLEEAENSEYEVVVLIGQE</sequence>
<keyword evidence="1" id="KW-1133">Transmembrane helix</keyword>
<dbReference type="Gene3D" id="3.30.70.2390">
    <property type="match status" value="1"/>
</dbReference>
<proteinExistence type="predicted"/>
<keyword evidence="1" id="KW-0812">Transmembrane</keyword>
<dbReference type="Pfam" id="PF13399">
    <property type="entry name" value="LytR_C"/>
    <property type="match status" value="1"/>
</dbReference>
<evidence type="ECO:0000313" key="4">
    <source>
        <dbReference type="Proteomes" id="UP000176424"/>
    </source>
</evidence>
<evidence type="ECO:0000313" key="3">
    <source>
        <dbReference type="EMBL" id="OGD09888.1"/>
    </source>
</evidence>
<gene>
    <name evidence="3" type="ORF">A2397_06205</name>
</gene>
<dbReference type="EMBL" id="MEXR01000019">
    <property type="protein sequence ID" value="OGD09888.1"/>
    <property type="molecule type" value="Genomic_DNA"/>
</dbReference>
<organism evidence="3 4">
    <name type="scientific">Candidatus Amesbacteria bacterium RIFOXYB1_FULL_44_23</name>
    <dbReference type="NCBI Taxonomy" id="1797263"/>
    <lineage>
        <taxon>Bacteria</taxon>
        <taxon>Candidatus Amesiibacteriota</taxon>
    </lineage>
</organism>
<comment type="caution">
    <text evidence="3">The sequence shown here is derived from an EMBL/GenBank/DDBJ whole genome shotgun (WGS) entry which is preliminary data.</text>
</comment>
<feature type="domain" description="LytR/CpsA/Psr regulator C-terminal" evidence="2">
    <location>
        <begin position="250"/>
        <end position="339"/>
    </location>
</feature>
<evidence type="ECO:0000259" key="2">
    <source>
        <dbReference type="Pfam" id="PF13399"/>
    </source>
</evidence>
<keyword evidence="1" id="KW-0472">Membrane</keyword>
<dbReference type="Proteomes" id="UP000176424">
    <property type="component" value="Unassembled WGS sequence"/>
</dbReference>